<dbReference type="KEGG" id="dcm:NIES806_40400"/>
<gene>
    <name evidence="1" type="ORF">NIES806_40400</name>
</gene>
<organism evidence="1 2">
    <name type="scientific">Dolichospermum compactum NIES-806</name>
    <dbReference type="NCBI Taxonomy" id="1973481"/>
    <lineage>
        <taxon>Bacteria</taxon>
        <taxon>Bacillati</taxon>
        <taxon>Cyanobacteriota</taxon>
        <taxon>Cyanophyceae</taxon>
        <taxon>Nostocales</taxon>
        <taxon>Aphanizomenonaceae</taxon>
        <taxon>Dolichospermum</taxon>
        <taxon>Dolichospermum compactum</taxon>
    </lineage>
</organism>
<evidence type="ECO:0000313" key="1">
    <source>
        <dbReference type="EMBL" id="BAZ87809.1"/>
    </source>
</evidence>
<sequence>MAICDRQNPNIFILWNQSLTSQSELLSADVVEKLERSINLTVNPLTNPEGGSRSGLVVLEDIS</sequence>
<dbReference type="Proteomes" id="UP000218702">
    <property type="component" value="Chromosome"/>
</dbReference>
<accession>A0A1Z4V921</accession>
<protein>
    <submittedName>
        <fullName evidence="1">GAF/PAS/PAC sensor-containing adenylate/guanylate cyclase</fullName>
    </submittedName>
</protein>
<name>A0A1Z4V921_9CYAN</name>
<reference evidence="1 2" key="1">
    <citation type="submission" date="2017-06" db="EMBL/GenBank/DDBJ databases">
        <title>Genome sequencing of cyanobaciteial culture collection at National Institute for Environmental Studies (NIES).</title>
        <authorList>
            <person name="Hirose Y."/>
            <person name="Shimura Y."/>
            <person name="Fujisawa T."/>
            <person name="Nakamura Y."/>
            <person name="Kawachi M."/>
        </authorList>
    </citation>
    <scope>NUCLEOTIDE SEQUENCE [LARGE SCALE GENOMIC DNA]</scope>
    <source>
        <strain evidence="1 2">NIES-806</strain>
    </source>
</reference>
<dbReference type="EMBL" id="AP018316">
    <property type="protein sequence ID" value="BAZ87809.1"/>
    <property type="molecule type" value="Genomic_DNA"/>
</dbReference>
<keyword evidence="2" id="KW-1185">Reference proteome</keyword>
<evidence type="ECO:0000313" key="2">
    <source>
        <dbReference type="Proteomes" id="UP000218702"/>
    </source>
</evidence>
<dbReference type="AlphaFoldDB" id="A0A1Z4V921"/>
<proteinExistence type="predicted"/>